<keyword evidence="2 5" id="KW-0479">Metal-binding</keyword>
<sequence length="531" mass="59961">MLTCTSHLYPLRTFVLVVPFSAVVMESSLWLLLSLGVSALLLLLLLLLLLSRATKRSSKSGGHQLPPGPTPLPVVGNLFELGDKPHRSLARLAKLYSPVMTLRLGQVTIVFVSSPEMAGEILQKNDAVLSGRWIPEAVRVLAHSEASMVWLPPCQRWRNLRRICKTQLFTTQRLDSYQSLRREKVQELMQYISDSTSKGLLVQVGRVAFSTTLNLISRTVFSVDLVDLYAESAQEFKQVVEGIMEEAGRANLSDYFPLLAKLDPQGIRRRSTKYFKRLHDIFDEHIDRRLHRERDGTTARNDFLDELLEHQVQGDGTKFDRQALRSLFSDIFVAGSDTSSSTVEWAMAELLRNPRTMAKVREEIARVIGFARAVEETDIGSLPYLQATVKETLRLHPPVPLLLPRLAEATVELHGYEIPEGTRVLINAWAIGRDSSAWTEPEEFLPERFLNREVDFRGRDLELIPFGAGRRICPGLPLAYRMVHLMLASMLQSFEWRLPEGVEPGDLDMEEKFGLTLIMASPLKAMAVPTH</sequence>
<dbReference type="FunFam" id="1.10.630.10:FF:000007">
    <property type="entry name" value="Cytochrome P450 76C4"/>
    <property type="match status" value="1"/>
</dbReference>
<dbReference type="GO" id="GO:0020037">
    <property type="term" value="F:heme binding"/>
    <property type="evidence" value="ECO:0007669"/>
    <property type="project" value="InterPro"/>
</dbReference>
<dbReference type="InterPro" id="IPR002401">
    <property type="entry name" value="Cyt_P450_E_grp-I"/>
</dbReference>
<dbReference type="PROSITE" id="PS00086">
    <property type="entry name" value="CYTOCHROME_P450"/>
    <property type="match status" value="1"/>
</dbReference>
<proteinExistence type="inferred from homology"/>
<accession>A0A4S8KD63</accession>
<keyword evidence="7" id="KW-0472">Membrane</keyword>
<dbReference type="GO" id="GO:0051502">
    <property type="term" value="P:diterpene phytoalexin biosynthetic process"/>
    <property type="evidence" value="ECO:0007669"/>
    <property type="project" value="UniProtKB-ARBA"/>
</dbReference>
<dbReference type="Pfam" id="PF00067">
    <property type="entry name" value="p450"/>
    <property type="match status" value="1"/>
</dbReference>
<reference evidence="8 9" key="1">
    <citation type="journal article" date="2019" name="Nat. Plants">
        <title>Genome sequencing of Musa balbisiana reveals subgenome evolution and function divergence in polyploid bananas.</title>
        <authorList>
            <person name="Yao X."/>
        </authorList>
    </citation>
    <scope>NUCLEOTIDE SEQUENCE [LARGE SCALE GENOMIC DNA]</scope>
    <source>
        <strain evidence="9">cv. DH-PKW</strain>
        <tissue evidence="8">Leaves</tissue>
    </source>
</reference>
<keyword evidence="7" id="KW-1133">Transmembrane helix</keyword>
<protein>
    <submittedName>
        <fullName evidence="8">Uncharacterized protein</fullName>
    </submittedName>
</protein>
<dbReference type="Gene3D" id="1.10.630.10">
    <property type="entry name" value="Cytochrome P450"/>
    <property type="match status" value="1"/>
</dbReference>
<dbReference type="Proteomes" id="UP000317650">
    <property type="component" value="Chromosome 4"/>
</dbReference>
<dbReference type="PANTHER" id="PTHR47950">
    <property type="entry name" value="CYTOCHROME P450, FAMILY 76, SUBFAMILY C, POLYPEPTIDE 5-RELATED"/>
    <property type="match status" value="1"/>
</dbReference>
<dbReference type="InterPro" id="IPR017972">
    <property type="entry name" value="Cyt_P450_CS"/>
</dbReference>
<comment type="cofactor">
    <cofactor evidence="5">
        <name>heme</name>
        <dbReference type="ChEBI" id="CHEBI:30413"/>
    </cofactor>
</comment>
<gene>
    <name evidence="8" type="ORF">C4D60_Mb04t19210</name>
</gene>
<dbReference type="STRING" id="52838.A0A4S8KD63"/>
<evidence type="ECO:0000256" key="1">
    <source>
        <dbReference type="ARBA" id="ARBA00010617"/>
    </source>
</evidence>
<organism evidence="8 9">
    <name type="scientific">Musa balbisiana</name>
    <name type="common">Banana</name>
    <dbReference type="NCBI Taxonomy" id="52838"/>
    <lineage>
        <taxon>Eukaryota</taxon>
        <taxon>Viridiplantae</taxon>
        <taxon>Streptophyta</taxon>
        <taxon>Embryophyta</taxon>
        <taxon>Tracheophyta</taxon>
        <taxon>Spermatophyta</taxon>
        <taxon>Magnoliopsida</taxon>
        <taxon>Liliopsida</taxon>
        <taxon>Zingiberales</taxon>
        <taxon>Musaceae</taxon>
        <taxon>Musa</taxon>
    </lineage>
</organism>
<keyword evidence="6" id="KW-0503">Monooxygenase</keyword>
<dbReference type="InterPro" id="IPR036396">
    <property type="entry name" value="Cyt_P450_sf"/>
</dbReference>
<name>A0A4S8KD63_MUSBA</name>
<dbReference type="SUPFAM" id="SSF48264">
    <property type="entry name" value="Cytochrome P450"/>
    <property type="match status" value="1"/>
</dbReference>
<comment type="similarity">
    <text evidence="1 6">Belongs to the cytochrome P450 family.</text>
</comment>
<dbReference type="InterPro" id="IPR001128">
    <property type="entry name" value="Cyt_P450"/>
</dbReference>
<feature type="binding site" description="axial binding residue" evidence="5">
    <location>
        <position position="473"/>
    </location>
    <ligand>
        <name>heme</name>
        <dbReference type="ChEBI" id="CHEBI:30413"/>
    </ligand>
    <ligandPart>
        <name>Fe</name>
        <dbReference type="ChEBI" id="CHEBI:18248"/>
    </ligandPart>
</feature>
<feature type="transmembrane region" description="Helical" evidence="7">
    <location>
        <begin position="29"/>
        <end position="50"/>
    </location>
</feature>
<keyword evidence="5 6" id="KW-0349">Heme</keyword>
<evidence type="ECO:0000256" key="7">
    <source>
        <dbReference type="SAM" id="Phobius"/>
    </source>
</evidence>
<dbReference type="PRINTS" id="PR00463">
    <property type="entry name" value="EP450I"/>
</dbReference>
<evidence type="ECO:0000256" key="2">
    <source>
        <dbReference type="ARBA" id="ARBA00022723"/>
    </source>
</evidence>
<dbReference type="GO" id="GO:0005506">
    <property type="term" value="F:iron ion binding"/>
    <property type="evidence" value="ECO:0007669"/>
    <property type="project" value="InterPro"/>
</dbReference>
<keyword evidence="4 5" id="KW-0408">Iron</keyword>
<keyword evidence="3 6" id="KW-0560">Oxidoreductase</keyword>
<evidence type="ECO:0000256" key="4">
    <source>
        <dbReference type="ARBA" id="ARBA00023004"/>
    </source>
</evidence>
<evidence type="ECO:0000313" key="8">
    <source>
        <dbReference type="EMBL" id="THU73097.1"/>
    </source>
</evidence>
<evidence type="ECO:0000256" key="5">
    <source>
        <dbReference type="PIRSR" id="PIRSR602401-1"/>
    </source>
</evidence>
<evidence type="ECO:0000256" key="6">
    <source>
        <dbReference type="RuleBase" id="RU000461"/>
    </source>
</evidence>
<dbReference type="CDD" id="cd11073">
    <property type="entry name" value="CYP76-like"/>
    <property type="match status" value="1"/>
</dbReference>
<evidence type="ECO:0000313" key="9">
    <source>
        <dbReference type="Proteomes" id="UP000317650"/>
    </source>
</evidence>
<dbReference type="AlphaFoldDB" id="A0A4S8KD63"/>
<keyword evidence="9" id="KW-1185">Reference proteome</keyword>
<keyword evidence="7" id="KW-0812">Transmembrane</keyword>
<dbReference type="EMBL" id="PYDT01000001">
    <property type="protein sequence ID" value="THU73097.1"/>
    <property type="molecule type" value="Genomic_DNA"/>
</dbReference>
<dbReference type="PANTHER" id="PTHR47950:SF48">
    <property type="entry name" value="CYTOCHROME P450 FAMILY PROTEIN, EXPRESSED"/>
    <property type="match status" value="1"/>
</dbReference>
<comment type="caution">
    <text evidence="8">The sequence shown here is derived from an EMBL/GenBank/DDBJ whole genome shotgun (WGS) entry which is preliminary data.</text>
</comment>
<dbReference type="PRINTS" id="PR00385">
    <property type="entry name" value="P450"/>
</dbReference>
<evidence type="ECO:0000256" key="3">
    <source>
        <dbReference type="ARBA" id="ARBA00023002"/>
    </source>
</evidence>
<dbReference type="GO" id="GO:0016709">
    <property type="term" value="F:oxidoreductase activity, acting on paired donors, with incorporation or reduction of molecular oxygen, NAD(P)H as one donor, and incorporation of one atom of oxygen"/>
    <property type="evidence" value="ECO:0007669"/>
    <property type="project" value="UniProtKB-ARBA"/>
</dbReference>